<evidence type="ECO:0000256" key="1">
    <source>
        <dbReference type="SAM" id="Phobius"/>
    </source>
</evidence>
<protein>
    <submittedName>
        <fullName evidence="2">Uncharacterized protein</fullName>
    </submittedName>
</protein>
<gene>
    <name evidence="2" type="ORF">H9746_02460</name>
</gene>
<comment type="caution">
    <text evidence="2">The sequence shown here is derived from an EMBL/GenBank/DDBJ whole genome shotgun (WGS) entry which is preliminary data.</text>
</comment>
<dbReference type="PANTHER" id="PTHR40078">
    <property type="entry name" value="INTEGRAL MEMBRANE PROTEIN-RELATED"/>
    <property type="match status" value="1"/>
</dbReference>
<dbReference type="Pfam" id="PF19700">
    <property type="entry name" value="DUF6198"/>
    <property type="match status" value="1"/>
</dbReference>
<proteinExistence type="predicted"/>
<evidence type="ECO:0000313" key="3">
    <source>
        <dbReference type="Proteomes" id="UP000886808"/>
    </source>
</evidence>
<reference evidence="2" key="2">
    <citation type="submission" date="2021-04" db="EMBL/GenBank/DDBJ databases">
        <authorList>
            <person name="Gilroy R."/>
        </authorList>
    </citation>
    <scope>NUCLEOTIDE SEQUENCE</scope>
    <source>
        <strain evidence="2">CHK193-4272</strain>
    </source>
</reference>
<keyword evidence="1" id="KW-0472">Membrane</keyword>
<dbReference type="InterPro" id="IPR038750">
    <property type="entry name" value="YczE/YyaS-like"/>
</dbReference>
<dbReference type="AlphaFoldDB" id="A0A9D1PGJ0"/>
<keyword evidence="1" id="KW-0812">Transmembrane</keyword>
<evidence type="ECO:0000313" key="2">
    <source>
        <dbReference type="EMBL" id="HIV61698.1"/>
    </source>
</evidence>
<dbReference type="EMBL" id="DXIE01000018">
    <property type="protein sequence ID" value="HIV61698.1"/>
    <property type="molecule type" value="Genomic_DNA"/>
</dbReference>
<sequence>MNKIDYSTMFRKIVIYCLGLFIMAMGVSFSGSADLGMSPVNSIPYVLSEIFTQLSMGTWIIIIFSLYILIQFIILGKNIQPTRILQLICTTIFGYFTDFTNMLADKFLPDPASFALPVVGVYGVRLVYLFISMVLIALIISLLYFKQFHGIREGTVIAAFGVGKILGFYEPLKPKVYNLMYGSKQKQEKQQELNNGELA</sequence>
<name>A0A9D1PGJ0_9FIRM</name>
<feature type="transmembrane region" description="Helical" evidence="1">
    <location>
        <begin position="124"/>
        <end position="145"/>
    </location>
</feature>
<organism evidence="2 3">
    <name type="scientific">Candidatus Butyricicoccus avistercoris</name>
    <dbReference type="NCBI Taxonomy" id="2838518"/>
    <lineage>
        <taxon>Bacteria</taxon>
        <taxon>Bacillati</taxon>
        <taxon>Bacillota</taxon>
        <taxon>Clostridia</taxon>
        <taxon>Eubacteriales</taxon>
        <taxon>Butyricicoccaceae</taxon>
        <taxon>Butyricicoccus</taxon>
    </lineage>
</organism>
<dbReference type="Proteomes" id="UP000886808">
    <property type="component" value="Unassembled WGS sequence"/>
</dbReference>
<accession>A0A9D1PGJ0</accession>
<dbReference type="PANTHER" id="PTHR40078:SF1">
    <property type="entry name" value="INTEGRAL MEMBRANE PROTEIN"/>
    <property type="match status" value="1"/>
</dbReference>
<feature type="transmembrane region" description="Helical" evidence="1">
    <location>
        <begin position="56"/>
        <end position="75"/>
    </location>
</feature>
<keyword evidence="1" id="KW-1133">Transmembrane helix</keyword>
<feature type="transmembrane region" description="Helical" evidence="1">
    <location>
        <begin position="84"/>
        <end position="104"/>
    </location>
</feature>
<reference evidence="2" key="1">
    <citation type="journal article" date="2021" name="PeerJ">
        <title>Extensive microbial diversity within the chicken gut microbiome revealed by metagenomics and culture.</title>
        <authorList>
            <person name="Gilroy R."/>
            <person name="Ravi A."/>
            <person name="Getino M."/>
            <person name="Pursley I."/>
            <person name="Horton D.L."/>
            <person name="Alikhan N.F."/>
            <person name="Baker D."/>
            <person name="Gharbi K."/>
            <person name="Hall N."/>
            <person name="Watson M."/>
            <person name="Adriaenssens E.M."/>
            <person name="Foster-Nyarko E."/>
            <person name="Jarju S."/>
            <person name="Secka A."/>
            <person name="Antonio M."/>
            <person name="Oren A."/>
            <person name="Chaudhuri R.R."/>
            <person name="La Ragione R."/>
            <person name="Hildebrand F."/>
            <person name="Pallen M.J."/>
        </authorList>
    </citation>
    <scope>NUCLEOTIDE SEQUENCE</scope>
    <source>
        <strain evidence="2">CHK193-4272</strain>
    </source>
</reference>